<gene>
    <name evidence="2" type="ORF">HannXRQ_Chr15g0485401</name>
</gene>
<dbReference type="PANTHER" id="PTHR48019">
    <property type="entry name" value="SERUM RESPONSE FACTOR HOMOLOG"/>
    <property type="match status" value="1"/>
</dbReference>
<dbReference type="GO" id="GO:0000978">
    <property type="term" value="F:RNA polymerase II cis-regulatory region sequence-specific DNA binding"/>
    <property type="evidence" value="ECO:0000318"/>
    <property type="project" value="GO_Central"/>
</dbReference>
<evidence type="ECO:0000259" key="1">
    <source>
        <dbReference type="PROSITE" id="PS51297"/>
    </source>
</evidence>
<evidence type="ECO:0000313" key="3">
    <source>
        <dbReference type="Proteomes" id="UP000215914"/>
    </source>
</evidence>
<organism evidence="2 3">
    <name type="scientific">Helianthus annuus</name>
    <name type="common">Common sunflower</name>
    <dbReference type="NCBI Taxonomy" id="4232"/>
    <lineage>
        <taxon>Eukaryota</taxon>
        <taxon>Viridiplantae</taxon>
        <taxon>Streptophyta</taxon>
        <taxon>Embryophyta</taxon>
        <taxon>Tracheophyta</taxon>
        <taxon>Spermatophyta</taxon>
        <taxon>Magnoliopsida</taxon>
        <taxon>eudicotyledons</taxon>
        <taxon>Gunneridae</taxon>
        <taxon>Pentapetalae</taxon>
        <taxon>asterids</taxon>
        <taxon>campanulids</taxon>
        <taxon>Asterales</taxon>
        <taxon>Asteraceae</taxon>
        <taxon>Asteroideae</taxon>
        <taxon>Heliantheae alliance</taxon>
        <taxon>Heliantheae</taxon>
        <taxon>Helianthus</taxon>
    </lineage>
</organism>
<dbReference type="GO" id="GO:0046983">
    <property type="term" value="F:protein dimerization activity"/>
    <property type="evidence" value="ECO:0007669"/>
    <property type="project" value="InterPro"/>
</dbReference>
<dbReference type="AlphaFoldDB" id="A0A251S9V2"/>
<protein>
    <submittedName>
        <fullName evidence="2">Putative K-box region and MADS-box transcription factor family protein</fullName>
    </submittedName>
</protein>
<proteinExistence type="predicted"/>
<name>A0A251S9V2_HELAN</name>
<sequence>MIIFSQKGKLYDFSSSNMRKTIERYREHVKKDENCIPETEVNTQKLKKESAIIQQKLEQLEASRRKYLGQDLVSCSLDEVIELDSKLEHALRTIRERKAHLFKEQTEKLKAKERYLMEENARLVQETAILCQKRDRISPQHYVKEKDVITRSQSSPFSEVETDLFVGLRPSHNYRD</sequence>
<dbReference type="Pfam" id="PF01486">
    <property type="entry name" value="K-box"/>
    <property type="match status" value="1"/>
</dbReference>
<dbReference type="PROSITE" id="PS51297">
    <property type="entry name" value="K_BOX"/>
    <property type="match status" value="1"/>
</dbReference>
<dbReference type="GO" id="GO:0005634">
    <property type="term" value="C:nucleus"/>
    <property type="evidence" value="ECO:0007669"/>
    <property type="project" value="InterPro"/>
</dbReference>
<dbReference type="Gene3D" id="3.40.1810.10">
    <property type="entry name" value="Transcription factor, MADS-box"/>
    <property type="match status" value="1"/>
</dbReference>
<accession>A0A251S9V2</accession>
<dbReference type="InterPro" id="IPR002487">
    <property type="entry name" value="TF_Kbox"/>
</dbReference>
<dbReference type="InterPro" id="IPR036879">
    <property type="entry name" value="TF_MADSbox_sf"/>
</dbReference>
<dbReference type="InterPro" id="IPR050142">
    <property type="entry name" value="MADS-box/MEF2_TF"/>
</dbReference>
<dbReference type="OMA" id="WQGTENT"/>
<dbReference type="GO" id="GO:0006357">
    <property type="term" value="P:regulation of transcription by RNA polymerase II"/>
    <property type="evidence" value="ECO:0000318"/>
    <property type="project" value="GO_Central"/>
</dbReference>
<dbReference type="Proteomes" id="UP000215914">
    <property type="component" value="Chromosome 15"/>
</dbReference>
<dbReference type="InParanoid" id="A0A251S9V2"/>
<keyword evidence="3" id="KW-1185">Reference proteome</keyword>
<dbReference type="GO" id="GO:0000981">
    <property type="term" value="F:DNA-binding transcription factor activity, RNA polymerase II-specific"/>
    <property type="evidence" value="ECO:0000318"/>
    <property type="project" value="GO_Central"/>
</dbReference>
<dbReference type="EMBL" id="CM007904">
    <property type="protein sequence ID" value="OTF95646.1"/>
    <property type="molecule type" value="Genomic_DNA"/>
</dbReference>
<evidence type="ECO:0000313" key="2">
    <source>
        <dbReference type="EMBL" id="OTF95646.1"/>
    </source>
</evidence>
<dbReference type="SUPFAM" id="SSF55455">
    <property type="entry name" value="SRF-like"/>
    <property type="match status" value="1"/>
</dbReference>
<feature type="domain" description="K-box" evidence="1">
    <location>
        <begin position="43"/>
        <end position="136"/>
    </location>
</feature>
<reference evidence="3" key="1">
    <citation type="journal article" date="2017" name="Nature">
        <title>The sunflower genome provides insights into oil metabolism, flowering and Asterid evolution.</title>
        <authorList>
            <person name="Badouin H."/>
            <person name="Gouzy J."/>
            <person name="Grassa C.J."/>
            <person name="Murat F."/>
            <person name="Staton S.E."/>
            <person name="Cottret L."/>
            <person name="Lelandais-Briere C."/>
            <person name="Owens G.L."/>
            <person name="Carrere S."/>
            <person name="Mayjonade B."/>
            <person name="Legrand L."/>
            <person name="Gill N."/>
            <person name="Kane N.C."/>
            <person name="Bowers J.E."/>
            <person name="Hubner S."/>
            <person name="Bellec A."/>
            <person name="Berard A."/>
            <person name="Berges H."/>
            <person name="Blanchet N."/>
            <person name="Boniface M.C."/>
            <person name="Brunel D."/>
            <person name="Catrice O."/>
            <person name="Chaidir N."/>
            <person name="Claudel C."/>
            <person name="Donnadieu C."/>
            <person name="Faraut T."/>
            <person name="Fievet G."/>
            <person name="Helmstetter N."/>
            <person name="King M."/>
            <person name="Knapp S.J."/>
            <person name="Lai Z."/>
            <person name="Le Paslier M.C."/>
            <person name="Lippi Y."/>
            <person name="Lorenzon L."/>
            <person name="Mandel J.R."/>
            <person name="Marage G."/>
            <person name="Marchand G."/>
            <person name="Marquand E."/>
            <person name="Bret-Mestries E."/>
            <person name="Morien E."/>
            <person name="Nambeesan S."/>
            <person name="Nguyen T."/>
            <person name="Pegot-Espagnet P."/>
            <person name="Pouilly N."/>
            <person name="Raftis F."/>
            <person name="Sallet E."/>
            <person name="Schiex T."/>
            <person name="Thomas J."/>
            <person name="Vandecasteele C."/>
            <person name="Vares D."/>
            <person name="Vear F."/>
            <person name="Vautrin S."/>
            <person name="Crespi M."/>
            <person name="Mangin B."/>
            <person name="Burke J.M."/>
            <person name="Salse J."/>
            <person name="Munos S."/>
            <person name="Vincourt P."/>
            <person name="Rieseberg L.H."/>
            <person name="Langlade N.B."/>
        </authorList>
    </citation>
    <scope>NUCLEOTIDE SEQUENCE [LARGE SCALE GENOMIC DNA]</scope>
    <source>
        <strain evidence="3">cv. SF193</strain>
    </source>
</reference>